<sequence>MDVIPLEDEYLFTPAGDPSKPHTAQFYAFNTEIVLSAFGDEETVRAGFADALAACRRFEHLFSRTLSHSDVTRINTAGGKPVSIAEDTARLLEASLGYCERSLGVFDITMGSVTRLWNFVQGVIPTEEERMGALSHVDWRGVHVRTCGDGFEAWLDDPLAAIDLGGTAKGFIADALVDLLDAAGIRHILVNLGGNVAVRGGKPGGEPYVVGVRNPKDPASMLCTVRIADGSVVTSGLYERAFELDGKRYCHILSPKDGLPISTDAESVTLIAARSADCDGFSTTLCALGIEDGLAYAKTLPEITGVVYIDAENNVRSWSR</sequence>
<dbReference type="AlphaFoldDB" id="C7N882"/>
<evidence type="ECO:0000256" key="3">
    <source>
        <dbReference type="ARBA" id="ARBA00022630"/>
    </source>
</evidence>
<reference evidence="12 13" key="1">
    <citation type="journal article" date="2009" name="Stand. Genomic Sci.">
        <title>Complete genome sequence of Slackia heliotrinireducens type strain (RHS 1).</title>
        <authorList>
            <person name="Pukall R."/>
            <person name="Lapidus A."/>
            <person name="Nolan M."/>
            <person name="Copeland A."/>
            <person name="Glavina Del Rio T."/>
            <person name="Lucas S."/>
            <person name="Chen F."/>
            <person name="Tice H."/>
            <person name="Cheng J.F."/>
            <person name="Chertkov O."/>
            <person name="Bruce D."/>
            <person name="Goodwin L."/>
            <person name="Kuske C."/>
            <person name="Brettin T."/>
            <person name="Detter J.C."/>
            <person name="Han C."/>
            <person name="Pitluck S."/>
            <person name="Pati A."/>
            <person name="Mavrommatis K."/>
            <person name="Ivanova N."/>
            <person name="Ovchinnikova G."/>
            <person name="Chen A."/>
            <person name="Palaniappan K."/>
            <person name="Schneider S."/>
            <person name="Rohde M."/>
            <person name="Chain P."/>
            <person name="D'haeseleer P."/>
            <person name="Goker M."/>
            <person name="Bristow J."/>
            <person name="Eisen J.A."/>
            <person name="Markowitz V."/>
            <person name="Kyrpides N.C."/>
            <person name="Klenk H.P."/>
            <person name="Hugenholtz P."/>
        </authorList>
    </citation>
    <scope>NUCLEOTIDE SEQUENCE [LARGE SCALE GENOMIC DNA]</scope>
    <source>
        <strain evidence="13">ATCC 29202 / DSM 20476 / NCTC 11029 / RHS 1</strain>
    </source>
</reference>
<evidence type="ECO:0000256" key="9">
    <source>
        <dbReference type="ARBA" id="ARBA00048540"/>
    </source>
</evidence>
<keyword evidence="5 10" id="KW-0479">Metal-binding</keyword>
<dbReference type="eggNOG" id="COG1477">
    <property type="taxonomic scope" value="Bacteria"/>
</dbReference>
<dbReference type="Proteomes" id="UP000002026">
    <property type="component" value="Chromosome"/>
</dbReference>
<evidence type="ECO:0000256" key="10">
    <source>
        <dbReference type="PIRNR" id="PIRNR006268"/>
    </source>
</evidence>
<evidence type="ECO:0000256" key="6">
    <source>
        <dbReference type="ARBA" id="ARBA00022827"/>
    </source>
</evidence>
<evidence type="ECO:0000256" key="7">
    <source>
        <dbReference type="ARBA" id="ARBA00022842"/>
    </source>
</evidence>
<feature type="binding site" evidence="11">
    <location>
        <position position="279"/>
    </location>
    <ligand>
        <name>Mg(2+)</name>
        <dbReference type="ChEBI" id="CHEBI:18420"/>
    </ligand>
</feature>
<protein>
    <recommendedName>
        <fullName evidence="2 10">FAD:protein FMN transferase</fullName>
        <ecNumber evidence="1 10">2.7.1.180</ecNumber>
    </recommendedName>
    <alternativeName>
        <fullName evidence="8 10">Flavin transferase</fullName>
    </alternativeName>
</protein>
<dbReference type="EMBL" id="CP001684">
    <property type="protein sequence ID" value="ACV23117.1"/>
    <property type="molecule type" value="Genomic_DNA"/>
</dbReference>
<keyword evidence="6 10" id="KW-0274">FAD</keyword>
<dbReference type="GO" id="GO:0016740">
    <property type="term" value="F:transferase activity"/>
    <property type="evidence" value="ECO:0007669"/>
    <property type="project" value="UniProtKB-UniRule"/>
</dbReference>
<gene>
    <name evidence="12" type="ordered locus">Shel_21060</name>
</gene>
<keyword evidence="4 10" id="KW-0808">Transferase</keyword>
<dbReference type="HOGENOM" id="CLU_044403_1_0_11"/>
<evidence type="ECO:0000256" key="4">
    <source>
        <dbReference type="ARBA" id="ARBA00022679"/>
    </source>
</evidence>
<keyword evidence="13" id="KW-1185">Reference proteome</keyword>
<evidence type="ECO:0000256" key="1">
    <source>
        <dbReference type="ARBA" id="ARBA00011955"/>
    </source>
</evidence>
<dbReference type="KEGG" id="shi:Shel_21060"/>
<dbReference type="GO" id="GO:0046872">
    <property type="term" value="F:metal ion binding"/>
    <property type="evidence" value="ECO:0007669"/>
    <property type="project" value="UniProtKB-UniRule"/>
</dbReference>
<dbReference type="InterPro" id="IPR003374">
    <property type="entry name" value="ApbE-like_sf"/>
</dbReference>
<dbReference type="Gene3D" id="3.10.520.10">
    <property type="entry name" value="ApbE-like domains"/>
    <property type="match status" value="1"/>
</dbReference>
<feature type="binding site" evidence="11">
    <location>
        <position position="283"/>
    </location>
    <ligand>
        <name>Mg(2+)</name>
        <dbReference type="ChEBI" id="CHEBI:18420"/>
    </ligand>
</feature>
<dbReference type="EC" id="2.7.1.180" evidence="1 10"/>
<keyword evidence="12" id="KW-0449">Lipoprotein</keyword>
<keyword evidence="7 10" id="KW-0460">Magnesium</keyword>
<dbReference type="RefSeq" id="WP_012799217.1">
    <property type="nucleotide sequence ID" value="NC_013165.1"/>
</dbReference>
<dbReference type="PANTHER" id="PTHR30040">
    <property type="entry name" value="THIAMINE BIOSYNTHESIS LIPOPROTEIN APBE"/>
    <property type="match status" value="1"/>
</dbReference>
<dbReference type="PIRSF" id="PIRSF006268">
    <property type="entry name" value="ApbE"/>
    <property type="match status" value="1"/>
</dbReference>
<dbReference type="SUPFAM" id="SSF143631">
    <property type="entry name" value="ApbE-like"/>
    <property type="match status" value="1"/>
</dbReference>
<evidence type="ECO:0000313" key="13">
    <source>
        <dbReference type="Proteomes" id="UP000002026"/>
    </source>
</evidence>
<evidence type="ECO:0000256" key="8">
    <source>
        <dbReference type="ARBA" id="ARBA00031306"/>
    </source>
</evidence>
<name>C7N882_SLAHD</name>
<dbReference type="PANTHER" id="PTHR30040:SF2">
    <property type="entry name" value="FAD:PROTEIN FMN TRANSFERASE"/>
    <property type="match status" value="1"/>
</dbReference>
<evidence type="ECO:0000313" key="12">
    <source>
        <dbReference type="EMBL" id="ACV23117.1"/>
    </source>
</evidence>
<comment type="catalytic activity">
    <reaction evidence="9 10">
        <text>L-threonyl-[protein] + FAD = FMN-L-threonyl-[protein] + AMP + H(+)</text>
        <dbReference type="Rhea" id="RHEA:36847"/>
        <dbReference type="Rhea" id="RHEA-COMP:11060"/>
        <dbReference type="Rhea" id="RHEA-COMP:11061"/>
        <dbReference type="ChEBI" id="CHEBI:15378"/>
        <dbReference type="ChEBI" id="CHEBI:30013"/>
        <dbReference type="ChEBI" id="CHEBI:57692"/>
        <dbReference type="ChEBI" id="CHEBI:74257"/>
        <dbReference type="ChEBI" id="CHEBI:456215"/>
        <dbReference type="EC" id="2.7.1.180"/>
    </reaction>
</comment>
<comment type="cofactor">
    <cofactor evidence="11">
        <name>Mg(2+)</name>
        <dbReference type="ChEBI" id="CHEBI:18420"/>
    </cofactor>
    <cofactor evidence="11">
        <name>Mn(2+)</name>
        <dbReference type="ChEBI" id="CHEBI:29035"/>
    </cofactor>
    <text evidence="11">Magnesium. Can also use manganese.</text>
</comment>
<dbReference type="InterPro" id="IPR024932">
    <property type="entry name" value="ApbE"/>
</dbReference>
<evidence type="ECO:0000256" key="11">
    <source>
        <dbReference type="PIRSR" id="PIRSR006268-2"/>
    </source>
</evidence>
<evidence type="ECO:0000256" key="5">
    <source>
        <dbReference type="ARBA" id="ARBA00022723"/>
    </source>
</evidence>
<keyword evidence="3 10" id="KW-0285">Flavoprotein</keyword>
<accession>C7N882</accession>
<dbReference type="Pfam" id="PF02424">
    <property type="entry name" value="ApbE"/>
    <property type="match status" value="1"/>
</dbReference>
<comment type="similarity">
    <text evidence="10">Belongs to the ApbE family.</text>
</comment>
<organism evidence="12 13">
    <name type="scientific">Slackia heliotrinireducens (strain ATCC 29202 / DSM 20476 / NCTC 11029 / RHS 1)</name>
    <name type="common">Peptococcus heliotrinreducens</name>
    <dbReference type="NCBI Taxonomy" id="471855"/>
    <lineage>
        <taxon>Bacteria</taxon>
        <taxon>Bacillati</taxon>
        <taxon>Actinomycetota</taxon>
        <taxon>Coriobacteriia</taxon>
        <taxon>Eggerthellales</taxon>
        <taxon>Eggerthellaceae</taxon>
        <taxon>Slackia</taxon>
    </lineage>
</organism>
<proteinExistence type="inferred from homology"/>
<dbReference type="STRING" id="471855.Shel_21060"/>
<evidence type="ECO:0000256" key="2">
    <source>
        <dbReference type="ARBA" id="ARBA00016337"/>
    </source>
</evidence>
<feature type="binding site" evidence="11">
    <location>
        <position position="166"/>
    </location>
    <ligand>
        <name>Mg(2+)</name>
        <dbReference type="ChEBI" id="CHEBI:18420"/>
    </ligand>
</feature>